<feature type="domain" description="HIT-type" evidence="2">
    <location>
        <begin position="109"/>
        <end position="142"/>
    </location>
</feature>
<dbReference type="Proteomes" id="UP000220158">
    <property type="component" value="Chromosome 7"/>
</dbReference>
<dbReference type="VEuPathDB" id="PlasmoDB:PRELSG_0714400"/>
<keyword evidence="1" id="KW-0479">Metal-binding</keyword>
<keyword evidence="4" id="KW-1185">Reference proteome</keyword>
<dbReference type="AlphaFoldDB" id="A0A1J1H378"/>
<reference evidence="3 4" key="1">
    <citation type="submission" date="2015-04" db="EMBL/GenBank/DDBJ databases">
        <authorList>
            <consortium name="Pathogen Informatics"/>
        </authorList>
    </citation>
    <scope>NUCLEOTIDE SEQUENCE [LARGE SCALE GENOMIC DNA]</scope>
    <source>
        <strain evidence="3 4">SGS1</strain>
    </source>
</reference>
<protein>
    <recommendedName>
        <fullName evidence="2">HIT-type domain-containing protein</fullName>
    </recommendedName>
</protein>
<dbReference type="InterPro" id="IPR007529">
    <property type="entry name" value="Znf_HIT"/>
</dbReference>
<dbReference type="GeneID" id="39735481"/>
<dbReference type="PROSITE" id="PS51083">
    <property type="entry name" value="ZF_HIT"/>
    <property type="match status" value="1"/>
</dbReference>
<proteinExistence type="predicted"/>
<organism evidence="3 4">
    <name type="scientific">Plasmodium relictum</name>
    <dbReference type="NCBI Taxonomy" id="85471"/>
    <lineage>
        <taxon>Eukaryota</taxon>
        <taxon>Sar</taxon>
        <taxon>Alveolata</taxon>
        <taxon>Apicomplexa</taxon>
        <taxon>Aconoidasida</taxon>
        <taxon>Haemosporida</taxon>
        <taxon>Plasmodiidae</taxon>
        <taxon>Plasmodium</taxon>
        <taxon>Plasmodium (Haemamoeba)</taxon>
    </lineage>
</organism>
<evidence type="ECO:0000256" key="1">
    <source>
        <dbReference type="PROSITE-ProRule" id="PRU00453"/>
    </source>
</evidence>
<dbReference type="OrthoDB" id="18412at2759"/>
<accession>A0A1J1H378</accession>
<keyword evidence="1" id="KW-0863">Zinc-finger</keyword>
<keyword evidence="1" id="KW-0862">Zinc</keyword>
<dbReference type="GO" id="GO:0008270">
    <property type="term" value="F:zinc ion binding"/>
    <property type="evidence" value="ECO:0007669"/>
    <property type="project" value="UniProtKB-UniRule"/>
</dbReference>
<dbReference type="RefSeq" id="XP_028532387.1">
    <property type="nucleotide sequence ID" value="XM_028675838.1"/>
</dbReference>
<dbReference type="CDD" id="cd23024">
    <property type="entry name" value="zf-HIT_ZNHIT2-3"/>
    <property type="match status" value="1"/>
</dbReference>
<dbReference type="EMBL" id="LN835302">
    <property type="protein sequence ID" value="CRG99380.1"/>
    <property type="molecule type" value="Genomic_DNA"/>
</dbReference>
<evidence type="ECO:0000313" key="3">
    <source>
        <dbReference type="EMBL" id="CRG99380.1"/>
    </source>
</evidence>
<dbReference type="KEGG" id="prel:PRELSG_0714400"/>
<name>A0A1J1H378_PLARL</name>
<sequence length="252" mass="30288">MDEYEYNYSYDIENYGSNFDDNIMSYNDANCLNVERPFNNFEDNFYLSDEDIEKDKEKEYFSSINNNSTLKNEKELDKIINKNSIFKKRKVYNDSIFNNKKVKKNEDLCIICLKNEKKYKFTCCYEYYCSLQCFNKHNKKECLKKKKNKLNETKNANNYDNNNSTNNNFYALNNNNIYESNEDYTEDNILTEEQKLKLKEDLELKLLLKNKYVRSVFNQFISSNDKISYLSHYVNDPVIIQVIDQIMKTIDN</sequence>
<evidence type="ECO:0000259" key="2">
    <source>
        <dbReference type="PROSITE" id="PS51083"/>
    </source>
</evidence>
<gene>
    <name evidence="3" type="ORF">PRELSG_0714400</name>
</gene>
<evidence type="ECO:0000313" key="4">
    <source>
        <dbReference type="Proteomes" id="UP000220158"/>
    </source>
</evidence>
<dbReference type="OMA" id="RTHNTKE"/>